<evidence type="ECO:0000313" key="2">
    <source>
        <dbReference type="Proteomes" id="UP000254487"/>
    </source>
</evidence>
<sequence length="104" mass="10725">MFDALRGIPLNRQANAREGRQQHMLVEGGLIAKALGKIIDMFGFHPSAGKAGGPAAGQPLAKAIPVIFPHHAGLLGADQGYHIAGGITAPGKHIDQSAYSAPVL</sequence>
<protein>
    <submittedName>
        <fullName evidence="1">Uncharacterized protein</fullName>
    </submittedName>
</protein>
<name>A0A378AHG7_KLEPO</name>
<dbReference type="AlphaFoldDB" id="A0A378AHG7"/>
<dbReference type="EMBL" id="UGLW01000003">
    <property type="protein sequence ID" value="STV08973.1"/>
    <property type="molecule type" value="Genomic_DNA"/>
</dbReference>
<accession>A0A378AHG7</accession>
<gene>
    <name evidence="1" type="ORF">NCTC10313_05662</name>
</gene>
<reference evidence="1 2" key="1">
    <citation type="submission" date="2018-06" db="EMBL/GenBank/DDBJ databases">
        <authorList>
            <consortium name="Pathogen Informatics"/>
            <person name="Doyle S."/>
        </authorList>
    </citation>
    <scope>NUCLEOTIDE SEQUENCE [LARGE SCALE GENOMIC DNA]</scope>
    <source>
        <strain evidence="1 2">NCTC10313</strain>
    </source>
</reference>
<evidence type="ECO:0000313" key="1">
    <source>
        <dbReference type="EMBL" id="STV08973.1"/>
    </source>
</evidence>
<proteinExistence type="predicted"/>
<dbReference type="Proteomes" id="UP000254487">
    <property type="component" value="Unassembled WGS sequence"/>
</dbReference>
<organism evidence="1 2">
    <name type="scientific">Klebsiella pneumoniae subsp. ozaenae</name>
    <dbReference type="NCBI Taxonomy" id="574"/>
    <lineage>
        <taxon>Bacteria</taxon>
        <taxon>Pseudomonadati</taxon>
        <taxon>Pseudomonadota</taxon>
        <taxon>Gammaproteobacteria</taxon>
        <taxon>Enterobacterales</taxon>
        <taxon>Enterobacteriaceae</taxon>
        <taxon>Klebsiella/Raoultella group</taxon>
        <taxon>Klebsiella</taxon>
        <taxon>Klebsiella pneumoniae complex</taxon>
    </lineage>
</organism>